<evidence type="ECO:0000313" key="1">
    <source>
        <dbReference type="EMBL" id="MRY59514.1"/>
    </source>
</evidence>
<proteinExistence type="predicted"/>
<dbReference type="RefSeq" id="WP_048927383.1">
    <property type="nucleotide sequence ID" value="NZ_AP019729.1"/>
</dbReference>
<accession>A0A415MPZ2</accession>
<reference evidence="1 2" key="1">
    <citation type="journal article" date="2019" name="Nat. Med.">
        <title>A library of human gut bacterial isolates paired with longitudinal multiomics data enables mechanistic microbiome research.</title>
        <authorList>
            <person name="Poyet M."/>
            <person name="Groussin M."/>
            <person name="Gibbons S.M."/>
            <person name="Avila-Pacheco J."/>
            <person name="Jiang X."/>
            <person name="Kearney S.M."/>
            <person name="Perrotta A.R."/>
            <person name="Berdy B."/>
            <person name="Zhao S."/>
            <person name="Lieberman T.D."/>
            <person name="Swanson P.K."/>
            <person name="Smith M."/>
            <person name="Roesemann S."/>
            <person name="Alexander J.E."/>
            <person name="Rich S.A."/>
            <person name="Livny J."/>
            <person name="Vlamakis H."/>
            <person name="Clish C."/>
            <person name="Bullock K."/>
            <person name="Deik A."/>
            <person name="Scott J."/>
            <person name="Pierce K.A."/>
            <person name="Xavier R.J."/>
            <person name="Alm E.J."/>
        </authorList>
    </citation>
    <scope>NUCLEOTIDE SEQUENCE [LARGE SCALE GENOMIC DNA]</scope>
    <source>
        <strain evidence="1 2">BIOML-A41</strain>
    </source>
</reference>
<dbReference type="AlphaFoldDB" id="A0A415MPZ2"/>
<protein>
    <submittedName>
        <fullName evidence="1">Uncharacterized protein</fullName>
    </submittedName>
</protein>
<evidence type="ECO:0000313" key="2">
    <source>
        <dbReference type="Proteomes" id="UP000463337"/>
    </source>
</evidence>
<organism evidence="1 2">
    <name type="scientific">Parabacteroides distasonis</name>
    <dbReference type="NCBI Taxonomy" id="823"/>
    <lineage>
        <taxon>Bacteria</taxon>
        <taxon>Pseudomonadati</taxon>
        <taxon>Bacteroidota</taxon>
        <taxon>Bacteroidia</taxon>
        <taxon>Bacteroidales</taxon>
        <taxon>Tannerellaceae</taxon>
        <taxon>Parabacteroides</taxon>
    </lineage>
</organism>
<dbReference type="Proteomes" id="UP000463337">
    <property type="component" value="Unassembled WGS sequence"/>
</dbReference>
<comment type="caution">
    <text evidence="1">The sequence shown here is derived from an EMBL/GenBank/DDBJ whole genome shotgun (WGS) entry which is preliminary data.</text>
</comment>
<gene>
    <name evidence="1" type="ORF">GKD59_16680</name>
</gene>
<dbReference type="EMBL" id="WKLT01000017">
    <property type="protein sequence ID" value="MRY59514.1"/>
    <property type="molecule type" value="Genomic_DNA"/>
</dbReference>
<name>A0A415MPZ2_PARDI</name>
<sequence>MDIFDLLFGWGGQAMQLTFQYGFILKEEDFLELTDEQYLQFHIKMGECNEKIFMIAPADPRNAIEADSTELPIVTESQKDAFLEAAKDIEKYCEGKDFHTDEEKLRFAARHMPDIFSKGSKYEKYSKFTVTKRQKGK</sequence>